<comment type="caution">
    <text evidence="1">The sequence shown here is derived from an EMBL/GenBank/DDBJ whole genome shotgun (WGS) entry which is preliminary data.</text>
</comment>
<organism evidence="1 2">
    <name type="scientific">Entomophthora muscae</name>
    <dbReference type="NCBI Taxonomy" id="34485"/>
    <lineage>
        <taxon>Eukaryota</taxon>
        <taxon>Fungi</taxon>
        <taxon>Fungi incertae sedis</taxon>
        <taxon>Zoopagomycota</taxon>
        <taxon>Entomophthoromycotina</taxon>
        <taxon>Entomophthoromycetes</taxon>
        <taxon>Entomophthorales</taxon>
        <taxon>Entomophthoraceae</taxon>
        <taxon>Entomophthora</taxon>
    </lineage>
</organism>
<evidence type="ECO:0000313" key="2">
    <source>
        <dbReference type="Proteomes" id="UP001165960"/>
    </source>
</evidence>
<dbReference type="EMBL" id="QTSX02001519">
    <property type="protein sequence ID" value="KAJ9080824.1"/>
    <property type="molecule type" value="Genomic_DNA"/>
</dbReference>
<evidence type="ECO:0000313" key="1">
    <source>
        <dbReference type="EMBL" id="KAJ9080824.1"/>
    </source>
</evidence>
<gene>
    <name evidence="1" type="ORF">DSO57_1020810</name>
</gene>
<name>A0ACC2U1M5_9FUNG</name>
<proteinExistence type="predicted"/>
<accession>A0ACC2U1M5</accession>
<protein>
    <submittedName>
        <fullName evidence="1">Uncharacterized protein</fullName>
    </submittedName>
</protein>
<dbReference type="Proteomes" id="UP001165960">
    <property type="component" value="Unassembled WGS sequence"/>
</dbReference>
<reference evidence="1" key="1">
    <citation type="submission" date="2022-04" db="EMBL/GenBank/DDBJ databases">
        <title>Genome of the entomopathogenic fungus Entomophthora muscae.</title>
        <authorList>
            <person name="Elya C."/>
            <person name="Lovett B.R."/>
            <person name="Lee E."/>
            <person name="Macias A.M."/>
            <person name="Hajek A.E."/>
            <person name="De Bivort B.L."/>
            <person name="Kasson M.T."/>
            <person name="De Fine Licht H.H."/>
            <person name="Stajich J.E."/>
        </authorList>
    </citation>
    <scope>NUCLEOTIDE SEQUENCE</scope>
    <source>
        <strain evidence="1">Berkeley</strain>
    </source>
</reference>
<keyword evidence="2" id="KW-1185">Reference proteome</keyword>
<sequence>MVLCGDIMLTPNLSLSMATADNMVAQWEKVCNKLGSLKALLPCCYWYISNFMLDCVVLSCTFPLDAGLWWVDAISWEIPIPFVCFSQVVVNNSIHHVLILPLVGHFEEKSLAFAFDSQNELVPDAETSSFQESKAKARDLSLKWPTKGKIKTW</sequence>